<dbReference type="OrthoDB" id="285836at2"/>
<name>A0A2V4NKA0_9RHOB</name>
<evidence type="ECO:0000313" key="2">
    <source>
        <dbReference type="Proteomes" id="UP000248012"/>
    </source>
</evidence>
<dbReference type="Pfam" id="PF04102">
    <property type="entry name" value="SlyX"/>
    <property type="match status" value="1"/>
</dbReference>
<dbReference type="AlphaFoldDB" id="A0A2V4NKA0"/>
<reference evidence="1 2" key="1">
    <citation type="submission" date="2018-05" db="EMBL/GenBank/DDBJ databases">
        <title>Oceanovita maritima gen. nov., sp. nov., a marine bacterium in the family Rhodobacteraceae isolated from surface seawater of Lundu port Xiamen, China.</title>
        <authorList>
            <person name="Hetharua B.H."/>
            <person name="Min D."/>
            <person name="Liao H."/>
            <person name="Tian Y."/>
        </authorList>
    </citation>
    <scope>NUCLEOTIDE SEQUENCE [LARGE SCALE GENOMIC DNA]</scope>
    <source>
        <strain evidence="1 2">FSX-11</strain>
    </source>
</reference>
<dbReference type="InterPro" id="IPR007236">
    <property type="entry name" value="SlyX"/>
</dbReference>
<organism evidence="1 2">
    <name type="scientific">Litorivita pollutaquae</name>
    <dbReference type="NCBI Taxonomy" id="2200892"/>
    <lineage>
        <taxon>Bacteria</taxon>
        <taxon>Pseudomonadati</taxon>
        <taxon>Pseudomonadota</taxon>
        <taxon>Alphaproteobacteria</taxon>
        <taxon>Rhodobacterales</taxon>
        <taxon>Paracoccaceae</taxon>
        <taxon>Litorivita</taxon>
    </lineage>
</organism>
<dbReference type="RefSeq" id="WP_110797063.1">
    <property type="nucleotide sequence ID" value="NZ_KZ826491.1"/>
</dbReference>
<gene>
    <name evidence="1" type="ORF">DI396_14575</name>
</gene>
<evidence type="ECO:0000313" key="1">
    <source>
        <dbReference type="EMBL" id="PYC46597.1"/>
    </source>
</evidence>
<dbReference type="Proteomes" id="UP000248012">
    <property type="component" value="Unassembled WGS sequence"/>
</dbReference>
<keyword evidence="2" id="KW-1185">Reference proteome</keyword>
<accession>A0A2V4NKA0</accession>
<dbReference type="EMBL" id="QFVT01000012">
    <property type="protein sequence ID" value="PYC46597.1"/>
    <property type="molecule type" value="Genomic_DNA"/>
</dbReference>
<comment type="caution">
    <text evidence="1">The sequence shown here is derived from an EMBL/GenBank/DDBJ whole genome shotgun (WGS) entry which is preliminary data.</text>
</comment>
<sequence>MQVLEEKIAHLIRVTEDLSEVVARQETEIAMLTRRVQMLMEREAEREAGTAGQVFLGDERPPHW</sequence>
<protein>
    <submittedName>
        <fullName evidence="1">SlyX protein</fullName>
    </submittedName>
</protein>
<proteinExistence type="predicted"/>